<dbReference type="EMBL" id="AP008937">
    <property type="protein sequence ID" value="BAG27391.1"/>
    <property type="molecule type" value="Genomic_DNA"/>
</dbReference>
<evidence type="ECO:0000256" key="6">
    <source>
        <dbReference type="ARBA" id="ARBA00023065"/>
    </source>
</evidence>
<dbReference type="InterPro" id="IPR006153">
    <property type="entry name" value="Cation/H_exchanger_TM"/>
</dbReference>
<feature type="transmembrane region" description="Helical" evidence="8">
    <location>
        <begin position="75"/>
        <end position="94"/>
    </location>
</feature>
<keyword evidence="5 8" id="KW-1133">Transmembrane helix</keyword>
<evidence type="ECO:0000256" key="4">
    <source>
        <dbReference type="ARBA" id="ARBA00022692"/>
    </source>
</evidence>
<feature type="transmembrane region" description="Helical" evidence="8">
    <location>
        <begin position="12"/>
        <end position="31"/>
    </location>
</feature>
<dbReference type="PANTHER" id="PTHR32507:SF8">
    <property type="entry name" value="CNH1P"/>
    <property type="match status" value="1"/>
</dbReference>
<evidence type="ECO:0000256" key="2">
    <source>
        <dbReference type="ARBA" id="ARBA00022448"/>
    </source>
</evidence>
<keyword evidence="2" id="KW-0813">Transport</keyword>
<organism evidence="10 11">
    <name type="scientific">Limosilactobacillus fermentum (strain NBRC 3956 / LMG 18251)</name>
    <name type="common">Lactobacillus fermentum</name>
    <dbReference type="NCBI Taxonomy" id="334390"/>
    <lineage>
        <taxon>Bacteria</taxon>
        <taxon>Bacillati</taxon>
        <taxon>Bacillota</taxon>
        <taxon>Bacilli</taxon>
        <taxon>Lactobacillales</taxon>
        <taxon>Lactobacillaceae</taxon>
        <taxon>Limosilactobacillus</taxon>
    </lineage>
</organism>
<feature type="transmembrane region" description="Helical" evidence="8">
    <location>
        <begin position="236"/>
        <end position="257"/>
    </location>
</feature>
<dbReference type="KEGG" id="lfe:LAF_1055"/>
<keyword evidence="4 8" id="KW-0812">Transmembrane</keyword>
<evidence type="ECO:0000313" key="11">
    <source>
        <dbReference type="Proteomes" id="UP000001697"/>
    </source>
</evidence>
<keyword evidence="3" id="KW-0050">Antiport</keyword>
<dbReference type="GO" id="GO:0015297">
    <property type="term" value="F:antiporter activity"/>
    <property type="evidence" value="ECO:0007669"/>
    <property type="project" value="UniProtKB-KW"/>
</dbReference>
<comment type="subcellular location">
    <subcellularLocation>
        <location evidence="1">Cell membrane</location>
        <topology evidence="1">Multi-pass membrane protein</topology>
    </subcellularLocation>
</comment>
<name>A0ABF7R2S8_LIMF3</name>
<evidence type="ECO:0000256" key="7">
    <source>
        <dbReference type="ARBA" id="ARBA00023136"/>
    </source>
</evidence>
<dbReference type="PANTHER" id="PTHR32507">
    <property type="entry name" value="NA(+)/H(+) ANTIPORTER 1"/>
    <property type="match status" value="1"/>
</dbReference>
<proteinExistence type="predicted"/>
<dbReference type="GO" id="GO:0006811">
    <property type="term" value="P:monoatomic ion transport"/>
    <property type="evidence" value="ECO:0007669"/>
    <property type="project" value="UniProtKB-KW"/>
</dbReference>
<reference evidence="10 11" key="1">
    <citation type="journal article" date="2008" name="DNA Res.">
        <title>Comparative genome analysis of Lactobacillus reuteri and Lactobacillus fermentum reveal a genomic island for reuterin and cobalamin production.</title>
        <authorList>
            <person name="Morita H."/>
            <person name="Toh H."/>
            <person name="Fukuda S."/>
            <person name="Horikawa H."/>
            <person name="Oshima K."/>
            <person name="Suzuki T."/>
            <person name="Murakami M."/>
            <person name="Hisamatsu S."/>
            <person name="Kato Y."/>
            <person name="Takizawa T."/>
            <person name="Fukuoka H."/>
            <person name="Yoshimura T."/>
            <person name="Itoh K."/>
            <person name="O'Sullivan D.J."/>
            <person name="McKay L.L."/>
            <person name="Ohno H."/>
            <person name="Kikuchi J."/>
            <person name="Masaoka T."/>
            <person name="Hattori M."/>
        </authorList>
    </citation>
    <scope>NUCLEOTIDE SEQUENCE [LARGE SCALE GENOMIC DNA]</scope>
    <source>
        <strain evidence="11">NBRC 3956 / LMG 18251</strain>
    </source>
</reference>
<evidence type="ECO:0000256" key="1">
    <source>
        <dbReference type="ARBA" id="ARBA00004651"/>
    </source>
</evidence>
<feature type="domain" description="Cation/H+ exchanger transmembrane" evidence="9">
    <location>
        <begin position="2"/>
        <end position="325"/>
    </location>
</feature>
<protein>
    <submittedName>
        <fullName evidence="10">Na-H antiporter</fullName>
    </submittedName>
</protein>
<evidence type="ECO:0000256" key="8">
    <source>
        <dbReference type="SAM" id="Phobius"/>
    </source>
</evidence>
<evidence type="ECO:0000256" key="5">
    <source>
        <dbReference type="ARBA" id="ARBA00022989"/>
    </source>
</evidence>
<feature type="transmembrane region" description="Helical" evidence="8">
    <location>
        <begin position="269"/>
        <end position="289"/>
    </location>
</feature>
<evidence type="ECO:0000259" key="9">
    <source>
        <dbReference type="Pfam" id="PF00999"/>
    </source>
</evidence>
<evidence type="ECO:0000256" key="3">
    <source>
        <dbReference type="ARBA" id="ARBA00022449"/>
    </source>
</evidence>
<accession>A0ABF7R2S8</accession>
<dbReference type="Proteomes" id="UP000001697">
    <property type="component" value="Chromosome"/>
</dbReference>
<dbReference type="Pfam" id="PF00999">
    <property type="entry name" value="Na_H_Exchanger"/>
    <property type="match status" value="1"/>
</dbReference>
<keyword evidence="6" id="KW-0406">Ion transport</keyword>
<feature type="transmembrane region" description="Helical" evidence="8">
    <location>
        <begin position="301"/>
        <end position="325"/>
    </location>
</feature>
<evidence type="ECO:0000313" key="10">
    <source>
        <dbReference type="EMBL" id="BAG27391.1"/>
    </source>
</evidence>
<feature type="transmembrane region" description="Helical" evidence="8">
    <location>
        <begin position="201"/>
        <end position="224"/>
    </location>
</feature>
<keyword evidence="7 8" id="KW-0472">Membrane</keyword>
<feature type="transmembrane region" description="Helical" evidence="8">
    <location>
        <begin position="158"/>
        <end position="181"/>
    </location>
</feature>
<gene>
    <name evidence="10" type="ordered locus">LAF_1055</name>
</gene>
<feature type="transmembrane region" description="Helical" evidence="8">
    <location>
        <begin position="106"/>
        <end position="127"/>
    </location>
</feature>
<dbReference type="AlphaFoldDB" id="A0ABF7R2S8"/>
<dbReference type="GO" id="GO:0005886">
    <property type="term" value="C:plasma membrane"/>
    <property type="evidence" value="ECO:0007669"/>
    <property type="project" value="UniProtKB-SubCell"/>
</dbReference>
<sequence length="452" mass="50380">MLRHFKRIISMTVIMVILCAVAATVFNHWLVGISLPLSFILAAISTPTDATASAAVSNGRVLPNPENKYLALKSLFNDASGIILLNMGILWYVNGYVNVAQTGEDFLYSAGGGALVGLLSGLVLIGLRQAMFRSRVNFLNNTFNSGTPMKVLYPMTPFAVYLVGEHLGVSGIIAVVCAGLLHNVEAERSQLINPVVYYDSVRLNVLIEEVLNTAVFVILGMVLVRTIADKTIVIHSWRWLVAGLMLYVANGLVRYWYARLAMHRPKLCSLVFSLGGVYGAVTFALAFTVAQTRVNRPDFNLVLMAECVLIVLSLLVPTIVFRLILKPTTTDTELEGEVTKVRQAMVNQAIARIKQIYLPEDLRRRVLYDLNAQIANTTTRQFIQEVRQVVAKPALPIEQRQLLEEAYRLAFQEERGYLAMVTQLEEKYRPAMTSLYREIIMAKMVIFSSNDD</sequence>
<keyword evidence="11" id="KW-1185">Reference proteome</keyword>